<protein>
    <recommendedName>
        <fullName evidence="4">HVA22-like protein</fullName>
    </recommendedName>
</protein>
<evidence type="ECO:0000313" key="3">
    <source>
        <dbReference type="Proteomes" id="UP000525078"/>
    </source>
</evidence>
<reference evidence="2 3" key="1">
    <citation type="journal article" date="2020" name="bioRxiv">
        <title>Sequence and annotation of 42 cannabis genomes reveals extensive copy number variation in cannabinoid synthesis and pathogen resistance genes.</title>
        <authorList>
            <person name="Mckernan K.J."/>
            <person name="Helbert Y."/>
            <person name="Kane L.T."/>
            <person name="Ebling H."/>
            <person name="Zhang L."/>
            <person name="Liu B."/>
            <person name="Eaton Z."/>
            <person name="Mclaughlin S."/>
            <person name="Kingan S."/>
            <person name="Baybayan P."/>
            <person name="Concepcion G."/>
            <person name="Jordan M."/>
            <person name="Riva A."/>
            <person name="Barbazuk W."/>
            <person name="Harkins T."/>
        </authorList>
    </citation>
    <scope>NUCLEOTIDE SEQUENCE [LARGE SCALE GENOMIC DNA]</scope>
    <source>
        <strain evidence="3">cv. Jamaican Lion 4</strain>
        <tissue evidence="2">Leaf</tissue>
    </source>
</reference>
<dbReference type="Pfam" id="PF03134">
    <property type="entry name" value="TB2_DP1_HVA22"/>
    <property type="match status" value="1"/>
</dbReference>
<evidence type="ECO:0000256" key="1">
    <source>
        <dbReference type="SAM" id="MobiDB-lite"/>
    </source>
</evidence>
<gene>
    <name evidence="2" type="ORF">F8388_016077</name>
</gene>
<organism evidence="2 3">
    <name type="scientific">Cannabis sativa</name>
    <name type="common">Hemp</name>
    <name type="synonym">Marijuana</name>
    <dbReference type="NCBI Taxonomy" id="3483"/>
    <lineage>
        <taxon>Eukaryota</taxon>
        <taxon>Viridiplantae</taxon>
        <taxon>Streptophyta</taxon>
        <taxon>Embryophyta</taxon>
        <taxon>Tracheophyta</taxon>
        <taxon>Spermatophyta</taxon>
        <taxon>Magnoliopsida</taxon>
        <taxon>eudicotyledons</taxon>
        <taxon>Gunneridae</taxon>
        <taxon>Pentapetalae</taxon>
        <taxon>rosids</taxon>
        <taxon>fabids</taxon>
        <taxon>Rosales</taxon>
        <taxon>Cannabaceae</taxon>
        <taxon>Cannabis</taxon>
    </lineage>
</organism>
<dbReference type="AlphaFoldDB" id="A0A7J6FUT7"/>
<name>A0A7J6FUT7_CANSA</name>
<dbReference type="Proteomes" id="UP000525078">
    <property type="component" value="Unassembled WGS sequence"/>
</dbReference>
<comment type="caution">
    <text evidence="2">The sequence shown here is derived from an EMBL/GenBank/DDBJ whole genome shotgun (WGS) entry which is preliminary data.</text>
</comment>
<sequence>MLGSFISRILLMTFGYVYPAYECFKIVEKSKPEIEQLLLWSKYWILVAMITVLERIGDPFMRRHQEEIDQNINELRSKAITTSDTNDRKLQCNHNTTVMDLVAKIYTIRPLYSQKGHDSDNQDHDSDHQDHDHGHVHHVHAHVHGRGLQRVYLGHSLKH</sequence>
<dbReference type="EMBL" id="JAATIP010000095">
    <property type="protein sequence ID" value="KAF4374526.1"/>
    <property type="molecule type" value="Genomic_DNA"/>
</dbReference>
<feature type="region of interest" description="Disordered" evidence="1">
    <location>
        <begin position="115"/>
        <end position="141"/>
    </location>
</feature>
<evidence type="ECO:0008006" key="4">
    <source>
        <dbReference type="Google" id="ProtNLM"/>
    </source>
</evidence>
<proteinExistence type="predicted"/>
<dbReference type="InterPro" id="IPR004345">
    <property type="entry name" value="TB2_DP1_HVA22"/>
</dbReference>
<accession>A0A7J6FUT7</accession>
<evidence type="ECO:0000313" key="2">
    <source>
        <dbReference type="EMBL" id="KAF4374526.1"/>
    </source>
</evidence>
<feature type="compositionally biased region" description="Basic and acidic residues" evidence="1">
    <location>
        <begin position="115"/>
        <end position="133"/>
    </location>
</feature>